<dbReference type="EMBL" id="PFSX01000015">
    <property type="protein sequence ID" value="PJC01642.1"/>
    <property type="molecule type" value="Genomic_DNA"/>
</dbReference>
<accession>A0A2H9MMZ6</accession>
<dbReference type="Pfam" id="PF00004">
    <property type="entry name" value="AAA"/>
    <property type="match status" value="1"/>
</dbReference>
<dbReference type="FunFam" id="3.40.50.300:FF:000952">
    <property type="entry name" value="Replication factor C subunit 2"/>
    <property type="match status" value="1"/>
</dbReference>
<name>A0A2G9LJ55_HUBC1</name>
<dbReference type="EMBL" id="PFMG01000002">
    <property type="protein sequence ID" value="PIZ00060.1"/>
    <property type="molecule type" value="Genomic_DNA"/>
</dbReference>
<dbReference type="InterPro" id="IPR027417">
    <property type="entry name" value="P-loop_NTPase"/>
</dbReference>
<dbReference type="GO" id="GO:0016887">
    <property type="term" value="F:ATP hydrolysis activity"/>
    <property type="evidence" value="ECO:0007669"/>
    <property type="project" value="InterPro"/>
</dbReference>
<evidence type="ECO:0000313" key="8">
    <source>
        <dbReference type="EMBL" id="PIN66588.1"/>
    </source>
</evidence>
<evidence type="ECO:0000313" key="17">
    <source>
        <dbReference type="Proteomes" id="UP000228888"/>
    </source>
</evidence>
<dbReference type="GO" id="GO:0003689">
    <property type="term" value="F:DNA clamp loader activity"/>
    <property type="evidence" value="ECO:0007669"/>
    <property type="project" value="TreeGrafter"/>
</dbReference>
<dbReference type="InterPro" id="IPR047854">
    <property type="entry name" value="RFC_lid"/>
</dbReference>
<evidence type="ECO:0000313" key="18">
    <source>
        <dbReference type="Proteomes" id="UP000229789"/>
    </source>
</evidence>
<dbReference type="Proteomes" id="UP000231449">
    <property type="component" value="Unassembled WGS sequence"/>
</dbReference>
<dbReference type="EMBL" id="PFIH01000007">
    <property type="protein sequence ID" value="PIX28293.1"/>
    <property type="molecule type" value="Genomic_DNA"/>
</dbReference>
<evidence type="ECO:0000313" key="9">
    <source>
        <dbReference type="EMBL" id="PIV13895.1"/>
    </source>
</evidence>
<dbReference type="Gene3D" id="1.20.272.10">
    <property type="match status" value="1"/>
</dbReference>
<evidence type="ECO:0000313" key="15">
    <source>
        <dbReference type="EMBL" id="PJC01642.1"/>
    </source>
</evidence>
<accession>A0A2G9LJ55</accession>
<dbReference type="PANTHER" id="PTHR11669:SF20">
    <property type="entry name" value="REPLICATION FACTOR C SUBUNIT 4"/>
    <property type="match status" value="1"/>
</dbReference>
<accession>A0A2H9N378</accession>
<comment type="caution">
    <text evidence="8">The sequence shown here is derived from an EMBL/GenBank/DDBJ whole genome shotgun (WGS) entry which is preliminary data.</text>
</comment>
<accession>A0A2H9RDE6</accession>
<sequence length="317" mass="35689">MLEILTEKYRPSKVKDVVGQPEITLRLAAFIKAKNIPHCLFAGPPGVGKTSAAIAMAKELFGQEWKANYIEMNASDERGIDIVRDKIKEFAKTAPLNTEYKIICLDEADALTKDAQHALRRTMETFSKTCRFILICNYSSRIIDPIQSRCAIFRFKNVDAADIAKKIKDITEKEQIKCEEGAIEEIAKVAEGDLRQAINILQIASPDVKIKEVYEILGRAQSNQILELLFLCLNNEFINARKKLRDFLFNQGIESHFILKEISHQIAENTELRLDDVERAKILSLIGDAEFRVNEGADSLIQITALLANIAALSSHK</sequence>
<dbReference type="Gene3D" id="1.10.8.60">
    <property type="match status" value="1"/>
</dbReference>
<dbReference type="Proteomes" id="UP000230713">
    <property type="component" value="Unassembled WGS sequence"/>
</dbReference>
<evidence type="ECO:0000256" key="5">
    <source>
        <dbReference type="ARBA" id="ARBA00022840"/>
    </source>
</evidence>
<gene>
    <name evidence="15" type="ORF">CO072_00580</name>
    <name evidence="14" type="ORF">CO124_00490</name>
    <name evidence="10" type="ORF">COS22_00175</name>
    <name evidence="9" type="ORF">COS45_00435</name>
    <name evidence="11" type="ORF">COW47_00285</name>
    <name evidence="8" type="ORF">COW69_01475</name>
    <name evidence="13" type="ORF">COY63_00065</name>
    <name evidence="12" type="ORF">COZ66_00165</name>
</gene>
<dbReference type="InterPro" id="IPR003593">
    <property type="entry name" value="AAA+_ATPase"/>
</dbReference>
<dbReference type="InterPro" id="IPR013748">
    <property type="entry name" value="Rep_factorC_C"/>
</dbReference>
<dbReference type="EMBL" id="PCUF01000016">
    <property type="protein sequence ID" value="PIN66588.1"/>
    <property type="molecule type" value="Genomic_DNA"/>
</dbReference>
<dbReference type="Proteomes" id="UP000230477">
    <property type="component" value="Unassembled WGS sequence"/>
</dbReference>
<accession>A0A2H9M2M7</accession>
<reference evidence="16 17" key="1">
    <citation type="submission" date="2017-09" db="EMBL/GenBank/DDBJ databases">
        <title>Depth-based differentiation of microbial function through sediment-hosted aquifers and enrichment of novel symbionts in the deep terrestrial subsurface.</title>
        <authorList>
            <person name="Probst A.J."/>
            <person name="Ladd B."/>
            <person name="Jarett J.K."/>
            <person name="Geller-Mcgrath D.E."/>
            <person name="Sieber C.M.K."/>
            <person name="Emerson J.B."/>
            <person name="Anantharaman K."/>
            <person name="Thomas B.C."/>
            <person name="Malmstrom R."/>
            <person name="Stieglmeier M."/>
            <person name="Klingl A."/>
            <person name="Woyke T."/>
            <person name="Ryan C.M."/>
            <person name="Banfield J.F."/>
        </authorList>
    </citation>
    <scope>NUCLEOTIDE SEQUENCE [LARGE SCALE GENOMIC DNA]</scope>
</reference>
<dbReference type="AlphaFoldDB" id="A0A2G9LJ55"/>
<comment type="similarity">
    <text evidence="1">Belongs to the activator 1 small subunits family. RfcS subfamily.</text>
</comment>
<dbReference type="Proteomes" id="UP000228888">
    <property type="component" value="Unassembled WGS sequence"/>
</dbReference>
<dbReference type="PANTHER" id="PTHR11669">
    <property type="entry name" value="REPLICATION FACTOR C / DNA POLYMERASE III GAMMA-TAU SUBUNIT"/>
    <property type="match status" value="1"/>
</dbReference>
<dbReference type="InterPro" id="IPR008921">
    <property type="entry name" value="DNA_pol3_clamp-load_cplx_C"/>
</dbReference>
<dbReference type="Proteomes" id="UP000228874">
    <property type="component" value="Unassembled WGS sequence"/>
</dbReference>
<evidence type="ECO:0000256" key="6">
    <source>
        <dbReference type="ARBA" id="ARBA00031749"/>
    </source>
</evidence>
<keyword evidence="4" id="KW-0547">Nucleotide-binding</keyword>
<evidence type="ECO:0000256" key="2">
    <source>
        <dbReference type="ARBA" id="ARBA00014164"/>
    </source>
</evidence>
<evidence type="ECO:0000256" key="1">
    <source>
        <dbReference type="ARBA" id="ARBA00009668"/>
    </source>
</evidence>
<dbReference type="Proteomes" id="UP000229789">
    <property type="component" value="Unassembled WGS sequence"/>
</dbReference>
<dbReference type="Proteomes" id="UP000231232">
    <property type="component" value="Unassembled WGS sequence"/>
</dbReference>
<dbReference type="NCBIfam" id="NF001679">
    <property type="entry name" value="PRK00440.1"/>
    <property type="match status" value="1"/>
</dbReference>
<feature type="domain" description="AAA+ ATPase" evidence="7">
    <location>
        <begin position="35"/>
        <end position="159"/>
    </location>
</feature>
<dbReference type="EMBL" id="PETW01000004">
    <property type="protein sequence ID" value="PIV46626.1"/>
    <property type="molecule type" value="Genomic_DNA"/>
</dbReference>
<accession>A0A2H9M8J0</accession>
<evidence type="ECO:0000313" key="11">
    <source>
        <dbReference type="EMBL" id="PIV89888.1"/>
    </source>
</evidence>
<evidence type="ECO:0000313" key="12">
    <source>
        <dbReference type="EMBL" id="PIX28293.1"/>
    </source>
</evidence>
<accession>A0A2H9P9A5</accession>
<evidence type="ECO:0000313" key="13">
    <source>
        <dbReference type="EMBL" id="PIZ00060.1"/>
    </source>
</evidence>
<dbReference type="InterPro" id="IPR050238">
    <property type="entry name" value="DNA_Rep/Repair_Clamp_Loader"/>
</dbReference>
<keyword evidence="5" id="KW-0067">ATP-binding</keyword>
<keyword evidence="3" id="KW-0235">DNA replication</keyword>
<dbReference type="GO" id="GO:0006261">
    <property type="term" value="P:DNA-templated DNA replication"/>
    <property type="evidence" value="ECO:0007669"/>
    <property type="project" value="TreeGrafter"/>
</dbReference>
<evidence type="ECO:0000259" key="7">
    <source>
        <dbReference type="SMART" id="SM00382"/>
    </source>
</evidence>
<accession>A0A2H9QSN0</accession>
<dbReference type="EMBL" id="PFFF01000006">
    <property type="protein sequence ID" value="PIV89888.1"/>
    <property type="molecule type" value="Genomic_DNA"/>
</dbReference>
<dbReference type="SMART" id="SM00382">
    <property type="entry name" value="AAA"/>
    <property type="match status" value="1"/>
</dbReference>
<evidence type="ECO:0000256" key="4">
    <source>
        <dbReference type="ARBA" id="ARBA00022741"/>
    </source>
</evidence>
<dbReference type="Pfam" id="PF08542">
    <property type="entry name" value="Rep_fac_C"/>
    <property type="match status" value="1"/>
</dbReference>
<proteinExistence type="inferred from homology"/>
<dbReference type="Proteomes" id="UP000228989">
    <property type="component" value="Unassembled WGS sequence"/>
</dbReference>
<evidence type="ECO:0000313" key="14">
    <source>
        <dbReference type="EMBL" id="PJB04276.1"/>
    </source>
</evidence>
<protein>
    <recommendedName>
        <fullName evidence="2">Replication factor C small subunit</fullName>
    </recommendedName>
    <alternativeName>
        <fullName evidence="6">Clamp loader small subunit</fullName>
    </alternativeName>
</protein>
<evidence type="ECO:0000313" key="10">
    <source>
        <dbReference type="EMBL" id="PIV46626.1"/>
    </source>
</evidence>
<dbReference type="Pfam" id="PF21960">
    <property type="entry name" value="RCF1-5-like_lid"/>
    <property type="match status" value="1"/>
</dbReference>
<dbReference type="GO" id="GO:0005524">
    <property type="term" value="F:ATP binding"/>
    <property type="evidence" value="ECO:0007669"/>
    <property type="project" value="UniProtKB-KW"/>
</dbReference>
<dbReference type="EMBL" id="PFUW01000012">
    <property type="protein sequence ID" value="PJB04276.1"/>
    <property type="molecule type" value="Genomic_DNA"/>
</dbReference>
<dbReference type="SUPFAM" id="SSF48019">
    <property type="entry name" value="post-AAA+ oligomerization domain-like"/>
    <property type="match status" value="1"/>
</dbReference>
<reference evidence="8 18" key="2">
    <citation type="submission" date="2017-09" db="EMBL/GenBank/DDBJ databases">
        <title>Depth-based differentiation of microbial function through sediment-hosted aquifers and enrichment of novel symbionts in the deep terrestrial subsurface.</title>
        <authorList>
            <person name="Probst A.J."/>
            <person name="Ladd B."/>
            <person name="Jarett J.K."/>
            <person name="Geller-Mcgrath D.E."/>
            <person name="Sieber C.M."/>
            <person name="Emerson J.B."/>
            <person name="Anantharaman K."/>
            <person name="Thomas B.C."/>
            <person name="Malmstrom R."/>
            <person name="Stieglmeier M."/>
            <person name="Klingl A."/>
            <person name="Woyke T."/>
            <person name="Ryan C.M."/>
            <person name="Banfield J.F."/>
        </authorList>
    </citation>
    <scope>NUCLEOTIDE SEQUENCE [LARGE SCALE GENOMIC DNA]</scope>
    <source>
        <strain evidence="10">CG02_land_8_20_14_3_00_31_209</strain>
        <strain evidence="9">CG03_land_8_20_14_0_80_31_114</strain>
        <strain evidence="11">CG17_big_fil_post_rev_8_21_14_2_50_31_73</strain>
        <strain evidence="8">CG18_big_fil_WC_8_21_14_2_50_31_19</strain>
        <strain evidence="13">CG_4_10_14_0_8_um_filter_31_133</strain>
        <strain evidence="12">CG_4_8_14_3_um_filter</strain>
        <strain evidence="15">CG_4_9_14_0_8_um_filter_31_21</strain>
        <strain evidence="14">CG_4_9_14_3_um_filter_31_125</strain>
    </source>
</reference>
<dbReference type="EMBL" id="PEUT01000008">
    <property type="protein sequence ID" value="PIV13895.1"/>
    <property type="molecule type" value="Genomic_DNA"/>
</dbReference>
<dbReference type="CDD" id="cd18140">
    <property type="entry name" value="HLD_clamp_RFC"/>
    <property type="match status" value="1"/>
</dbReference>
<dbReference type="CDD" id="cd00009">
    <property type="entry name" value="AAA"/>
    <property type="match status" value="1"/>
</dbReference>
<dbReference type="SUPFAM" id="SSF52540">
    <property type="entry name" value="P-loop containing nucleoside triphosphate hydrolases"/>
    <property type="match status" value="1"/>
</dbReference>
<evidence type="ECO:0000313" key="16">
    <source>
        <dbReference type="Proteomes" id="UP000228874"/>
    </source>
</evidence>
<dbReference type="GO" id="GO:0003677">
    <property type="term" value="F:DNA binding"/>
    <property type="evidence" value="ECO:0007669"/>
    <property type="project" value="InterPro"/>
</dbReference>
<evidence type="ECO:0000256" key="3">
    <source>
        <dbReference type="ARBA" id="ARBA00022705"/>
    </source>
</evidence>
<dbReference type="GO" id="GO:0005663">
    <property type="term" value="C:DNA replication factor C complex"/>
    <property type="evidence" value="ECO:0007669"/>
    <property type="project" value="TreeGrafter"/>
</dbReference>
<dbReference type="InterPro" id="IPR003959">
    <property type="entry name" value="ATPase_AAA_core"/>
</dbReference>
<dbReference type="Gene3D" id="3.40.50.300">
    <property type="entry name" value="P-loop containing nucleotide triphosphate hydrolases"/>
    <property type="match status" value="1"/>
</dbReference>
<organism evidence="8 18">
    <name type="scientific">Huberarchaeum crystalense</name>
    <dbReference type="NCBI Taxonomy" id="2014257"/>
    <lineage>
        <taxon>Archaea</taxon>
        <taxon>Candidatus Huberarchaeota</taxon>
        <taxon>Candidatus Huberarchaeia</taxon>
        <taxon>Candidatus Huberarchaeales</taxon>
        <taxon>Candidatus Huberarchaeaceae</taxon>
        <taxon>Candidatus Huberarchaeum</taxon>
    </lineage>
</organism>
<dbReference type="GO" id="GO:0006281">
    <property type="term" value="P:DNA repair"/>
    <property type="evidence" value="ECO:0007669"/>
    <property type="project" value="TreeGrafter"/>
</dbReference>